<gene>
    <name evidence="1" type="ORF">CP373A1_00175</name>
</gene>
<dbReference type="OrthoDB" id="1650885at2"/>
<dbReference type="GeneID" id="42775435"/>
<dbReference type="eggNOG" id="ENOG502Z968">
    <property type="taxonomic scope" value="Bacteria"/>
</dbReference>
<dbReference type="EMBL" id="MAPZ01000007">
    <property type="protein sequence ID" value="OBY12481.1"/>
    <property type="molecule type" value="Genomic_DNA"/>
</dbReference>
<dbReference type="Proteomes" id="UP000092714">
    <property type="component" value="Unassembled WGS sequence"/>
</dbReference>
<proteinExistence type="predicted"/>
<keyword evidence="2" id="KW-1185">Reference proteome</keyword>
<evidence type="ECO:0000313" key="2">
    <source>
        <dbReference type="Proteomes" id="UP000092714"/>
    </source>
</evidence>
<dbReference type="AlphaFoldDB" id="A0A174TV92"/>
<protein>
    <submittedName>
        <fullName evidence="1">Uncharacterized protein</fullName>
    </submittedName>
</protein>
<organism evidence="1 2">
    <name type="scientific">Clostridium paraputrificum</name>
    <dbReference type="NCBI Taxonomy" id="29363"/>
    <lineage>
        <taxon>Bacteria</taxon>
        <taxon>Bacillati</taxon>
        <taxon>Bacillota</taxon>
        <taxon>Clostridia</taxon>
        <taxon>Eubacteriales</taxon>
        <taxon>Clostridiaceae</taxon>
        <taxon>Clostridium</taxon>
    </lineage>
</organism>
<dbReference type="RefSeq" id="WP_027097600.1">
    <property type="nucleotide sequence ID" value="NZ_CABJAZ010000010.1"/>
</dbReference>
<sequence>MTCEEKDICYKDLKTFYEENKGQVYTNQNFEEAGKDEINSIFMGNDLPTFDMIGNSKRLLRIIDLIIEDESNISEAISFIEEHPLIKYYGEFIELINGRIESNIINKRDIIKVGRLMAFKGNSKEEIKLGLTLLFFDEIEEIKEKLLVLALYNEYSFYVAKLFLKLKGSDEILFDLAKVSQAAGRVIYANYIDVLNKDMKEWMVCEGWKGEYFKNFLWNTTIIKVGYDYFLNNDNINEKTFKAFGEVVSNIFVYYNYEKLSIFKRLVKRYIDLFEKYDKDVKSCLTLGNVYRYIVDESVMEDEYYKKTQKLYLKIDWTRVFNDAIKDETVDSPLLFQLAVEMDEDLTVEELNMLLKRNPRDYVWYKYIEMLNETSYSDLLISTVKKSLNLKEIFIGPKDLSKEVYVEDSSDYSLLLIALESLTRESIIKNQDFLVECLNADLIDIRLSAIEKLWSIEDRWTRKTLSSLEEAIKNEVVDWIRKKIIFIIYENNNNFIITDINNPEEEIDGEDIFLTNIIIPTVTVNKLKYNNELVKEGDVLTLLNGLDGYKEDRIFITTSFGLVIGELSSREGEIIRNLIMAGERIAGKIEKYDDNIDFMYISLYKKGDYLIKELSNIINEKFKFLIED</sequence>
<reference evidence="1 2" key="1">
    <citation type="submission" date="2016-06" db="EMBL/GenBank/DDBJ databases">
        <authorList>
            <person name="Kjaerup R.B."/>
            <person name="Dalgaard T.S."/>
            <person name="Juul-Madsen H.R."/>
        </authorList>
    </citation>
    <scope>NUCLEOTIDE SEQUENCE [LARGE SCALE GENOMIC DNA]</scope>
    <source>
        <strain evidence="1 2">373-A1</strain>
    </source>
</reference>
<evidence type="ECO:0000313" key="1">
    <source>
        <dbReference type="EMBL" id="OBY12481.1"/>
    </source>
</evidence>
<comment type="caution">
    <text evidence="1">The sequence shown here is derived from an EMBL/GenBank/DDBJ whole genome shotgun (WGS) entry which is preliminary data.</text>
</comment>
<accession>A0A174TV92</accession>
<name>A0A174TV92_9CLOT</name>